<feature type="non-terminal residue" evidence="16">
    <location>
        <position position="409"/>
    </location>
</feature>
<feature type="domain" description="G-protein coupled receptors family 1 profile" evidence="15">
    <location>
        <begin position="39"/>
        <end position="207"/>
    </location>
</feature>
<feature type="transmembrane region" description="Helical" evidence="14">
    <location>
        <begin position="96"/>
        <end position="118"/>
    </location>
</feature>
<evidence type="ECO:0000256" key="13">
    <source>
        <dbReference type="RuleBase" id="RU000688"/>
    </source>
</evidence>
<dbReference type="Pfam" id="PF13853">
    <property type="entry name" value="7tm_4"/>
    <property type="match status" value="2"/>
</dbReference>
<sequence>MEVANNVTEFIFLGLSQDPRMQLMFFGLFLLFYIVIMVGNLLILLTVYTDPRLHTPMYFFLSNLSFVDIAYSSATAPKMIADFVSEKKTISYWGCVTQMFTFHFFGCAEIFVLTVMSFDRYAAICQPLRYTTIMSANACIVLASLSWLGALGHSFVQTLLTFQLPFCNDRVTEFVLTGLSQTREVQLVLFVIFLSFYLFILPGNILIICTIRLDPQLTSPMYFLLANLAFLDIWYSSITAPKMLVDFFVERKKISFGGCIAQLFFLHFVGASEMFLLTVMAFDRYAAICRPLHYATIMNRRLCSILVALSWLGGFIHSIIQVALIVRLPFCGPNELDSYFCDITQVVRIACANTFPEELVMIFSSGLISVVCFIALLMSYAFLLAMLKKHSGSGESTSRAMSTCYSHIT</sequence>
<gene>
    <name evidence="16" type="primary">Or4m1</name>
    <name evidence="16" type="ORF">FOF47_R11853</name>
</gene>
<feature type="transmembrane region" description="Helical" evidence="14">
    <location>
        <begin position="23"/>
        <end position="45"/>
    </location>
</feature>
<dbReference type="InterPro" id="IPR000276">
    <property type="entry name" value="GPCR_Rhodpsn"/>
</dbReference>
<keyword evidence="9 14" id="KW-0472">Membrane</keyword>
<dbReference type="Proteomes" id="UP000475037">
    <property type="component" value="Unassembled WGS sequence"/>
</dbReference>
<feature type="domain" description="G-protein coupled receptors family 1 profile" evidence="15">
    <location>
        <begin position="203"/>
        <end position="409"/>
    </location>
</feature>
<accession>A0A6G1AEY8</accession>
<keyword evidence="10" id="KW-1015">Disulfide bond</keyword>
<evidence type="ECO:0000256" key="7">
    <source>
        <dbReference type="ARBA" id="ARBA00022989"/>
    </source>
</evidence>
<evidence type="ECO:0000313" key="16">
    <source>
        <dbReference type="EMBL" id="KAF0874231.1"/>
    </source>
</evidence>
<keyword evidence="11 13" id="KW-0675">Receptor</keyword>
<evidence type="ECO:0000256" key="2">
    <source>
        <dbReference type="ARBA" id="ARBA00004141"/>
    </source>
</evidence>
<dbReference type="InterPro" id="IPR017452">
    <property type="entry name" value="GPCR_Rhodpsn_7TM"/>
</dbReference>
<evidence type="ECO:0000256" key="4">
    <source>
        <dbReference type="ARBA" id="ARBA00022606"/>
    </source>
</evidence>
<evidence type="ECO:0000313" key="17">
    <source>
        <dbReference type="Proteomes" id="UP000475037"/>
    </source>
</evidence>
<dbReference type="GO" id="GO:0004984">
    <property type="term" value="F:olfactory receptor activity"/>
    <property type="evidence" value="ECO:0007669"/>
    <property type="project" value="InterPro"/>
</dbReference>
<dbReference type="AlphaFoldDB" id="A0A6G1AEY8"/>
<proteinExistence type="inferred from homology"/>
<dbReference type="PRINTS" id="PR00237">
    <property type="entry name" value="GPCRRHODOPSN"/>
</dbReference>
<evidence type="ECO:0000256" key="8">
    <source>
        <dbReference type="ARBA" id="ARBA00023040"/>
    </source>
</evidence>
<dbReference type="InterPro" id="IPR000725">
    <property type="entry name" value="Olfact_rcpt"/>
</dbReference>
<feature type="transmembrane region" description="Helical" evidence="14">
    <location>
        <begin position="130"/>
        <end position="150"/>
    </location>
</feature>
<dbReference type="PRINTS" id="PR00245">
    <property type="entry name" value="OLFACTORYR"/>
</dbReference>
<keyword evidence="7 14" id="KW-1133">Transmembrane helix</keyword>
<evidence type="ECO:0000256" key="1">
    <source>
        <dbReference type="ARBA" id="ARBA00003929"/>
    </source>
</evidence>
<name>A0A6G1AEY8_CROCR</name>
<dbReference type="GO" id="GO:0004930">
    <property type="term" value="F:G protein-coupled receptor activity"/>
    <property type="evidence" value="ECO:0007669"/>
    <property type="project" value="UniProtKB-KW"/>
</dbReference>
<dbReference type="GO" id="GO:0005886">
    <property type="term" value="C:plasma membrane"/>
    <property type="evidence" value="ECO:0007669"/>
    <property type="project" value="UniProtKB-ARBA"/>
</dbReference>
<dbReference type="EMBL" id="VOAJ01005517">
    <property type="protein sequence ID" value="KAF0874231.1"/>
    <property type="molecule type" value="Genomic_DNA"/>
</dbReference>
<dbReference type="Gene3D" id="1.20.1070.10">
    <property type="entry name" value="Rhodopsin 7-helix transmembrane proteins"/>
    <property type="match status" value="2"/>
</dbReference>
<keyword evidence="6" id="KW-0552">Olfaction</keyword>
<reference evidence="16 17" key="1">
    <citation type="submission" date="2019-11" db="EMBL/GenBank/DDBJ databases">
        <authorList>
            <person name="Yang C."/>
            <person name="Li F."/>
        </authorList>
    </citation>
    <scope>NUCLEOTIDE SEQUENCE [LARGE SCALE GENOMIC DNA]</scope>
    <source>
        <strain evidence="16">KB4526</strain>
        <tissue evidence="16">Muscle</tissue>
    </source>
</reference>
<evidence type="ECO:0000256" key="12">
    <source>
        <dbReference type="ARBA" id="ARBA00023224"/>
    </source>
</evidence>
<keyword evidence="12 13" id="KW-0807">Transducer</keyword>
<feature type="transmembrane region" description="Helical" evidence="14">
    <location>
        <begin position="57"/>
        <end position="76"/>
    </location>
</feature>
<dbReference type="SUPFAM" id="SSF81321">
    <property type="entry name" value="Family A G protein-coupled receptor-like"/>
    <property type="match status" value="2"/>
</dbReference>
<evidence type="ECO:0000256" key="6">
    <source>
        <dbReference type="ARBA" id="ARBA00022725"/>
    </source>
</evidence>
<evidence type="ECO:0000256" key="14">
    <source>
        <dbReference type="SAM" id="Phobius"/>
    </source>
</evidence>
<keyword evidence="5 13" id="KW-0812">Transmembrane</keyword>
<organism evidence="16 17">
    <name type="scientific">Crocuta crocuta</name>
    <name type="common">Spotted hyena</name>
    <dbReference type="NCBI Taxonomy" id="9678"/>
    <lineage>
        <taxon>Eukaryota</taxon>
        <taxon>Metazoa</taxon>
        <taxon>Chordata</taxon>
        <taxon>Craniata</taxon>
        <taxon>Vertebrata</taxon>
        <taxon>Euteleostomi</taxon>
        <taxon>Mammalia</taxon>
        <taxon>Eutheria</taxon>
        <taxon>Laurasiatheria</taxon>
        <taxon>Carnivora</taxon>
        <taxon>Feliformia</taxon>
        <taxon>Hyaenidae</taxon>
        <taxon>Crocuta</taxon>
    </lineage>
</organism>
<dbReference type="PROSITE" id="PS50262">
    <property type="entry name" value="G_PROTEIN_RECEP_F1_2"/>
    <property type="match status" value="2"/>
</dbReference>
<comment type="function">
    <text evidence="1">Putative odorant or sperm cell receptor.</text>
</comment>
<feature type="transmembrane region" description="Helical" evidence="14">
    <location>
        <begin position="221"/>
        <end position="240"/>
    </location>
</feature>
<dbReference type="FunFam" id="1.20.1070.10:FF:000007">
    <property type="entry name" value="Olfactory receptor"/>
    <property type="match status" value="1"/>
</dbReference>
<feature type="non-terminal residue" evidence="16">
    <location>
        <position position="1"/>
    </location>
</feature>
<comment type="subcellular location">
    <subcellularLocation>
        <location evidence="2">Membrane</location>
        <topology evidence="2">Multi-pass membrane protein</topology>
    </subcellularLocation>
</comment>
<feature type="transmembrane region" description="Helical" evidence="14">
    <location>
        <begin position="260"/>
        <end position="282"/>
    </location>
</feature>
<evidence type="ECO:0000259" key="15">
    <source>
        <dbReference type="PROSITE" id="PS50262"/>
    </source>
</evidence>
<protein>
    <submittedName>
        <fullName evidence="16">OR4M1 protein</fullName>
    </submittedName>
</protein>
<evidence type="ECO:0000256" key="10">
    <source>
        <dbReference type="ARBA" id="ARBA00023157"/>
    </source>
</evidence>
<keyword evidence="17" id="KW-1185">Reference proteome</keyword>
<evidence type="ECO:0000256" key="5">
    <source>
        <dbReference type="ARBA" id="ARBA00022692"/>
    </source>
</evidence>
<evidence type="ECO:0000256" key="3">
    <source>
        <dbReference type="ARBA" id="ARBA00010663"/>
    </source>
</evidence>
<comment type="caution">
    <text evidence="16">The sequence shown here is derived from an EMBL/GenBank/DDBJ whole genome shotgun (WGS) entry which is preliminary data.</text>
</comment>
<evidence type="ECO:0000256" key="11">
    <source>
        <dbReference type="ARBA" id="ARBA00023170"/>
    </source>
</evidence>
<keyword evidence="4" id="KW-0716">Sensory transduction</keyword>
<dbReference type="FunFam" id="1.20.1070.10:FF:000012">
    <property type="entry name" value="Olfactory receptor"/>
    <property type="match status" value="1"/>
</dbReference>
<feature type="transmembrane region" description="Helical" evidence="14">
    <location>
        <begin position="362"/>
        <end position="387"/>
    </location>
</feature>
<comment type="similarity">
    <text evidence="3 13">Belongs to the G-protein coupled receptor 1 family.</text>
</comment>
<dbReference type="InterPro" id="IPR050427">
    <property type="entry name" value="Olfactory_Receptors"/>
</dbReference>
<feature type="transmembrane region" description="Helical" evidence="14">
    <location>
        <begin position="187"/>
        <end position="209"/>
    </location>
</feature>
<dbReference type="PANTHER" id="PTHR48002">
    <property type="entry name" value="OLFACTORY RECEPTOR"/>
    <property type="match status" value="1"/>
</dbReference>
<feature type="transmembrane region" description="Helical" evidence="14">
    <location>
        <begin position="302"/>
        <end position="326"/>
    </location>
</feature>
<evidence type="ECO:0000256" key="9">
    <source>
        <dbReference type="ARBA" id="ARBA00023136"/>
    </source>
</evidence>
<dbReference type="PROSITE" id="PS00237">
    <property type="entry name" value="G_PROTEIN_RECEP_F1_1"/>
    <property type="match status" value="1"/>
</dbReference>
<keyword evidence="8 13" id="KW-0297">G-protein coupled receptor</keyword>